<gene>
    <name evidence="2" type="ORF">NDU88_002707</name>
</gene>
<name>A0AAV7KTF2_PLEWA</name>
<keyword evidence="3" id="KW-1185">Reference proteome</keyword>
<evidence type="ECO:0000313" key="3">
    <source>
        <dbReference type="Proteomes" id="UP001066276"/>
    </source>
</evidence>
<dbReference type="EMBL" id="JANPWB010000016">
    <property type="protein sequence ID" value="KAJ1082542.1"/>
    <property type="molecule type" value="Genomic_DNA"/>
</dbReference>
<protein>
    <submittedName>
        <fullName evidence="2">Uncharacterized protein</fullName>
    </submittedName>
</protein>
<sequence>MDLSNSRLSYFLRTCIQFGYPALQCRYLQQGHGEPSDLCGNSEVVTEILDVHRARSSEGGAQLTSHTPEKGPGLGKASRRKIGRHVPVGLGIGPQPLCIALPLSAAEQRFRGAVEAKTSPTAETEVSTTCASARDARCDPTEEQRMQTGESHSGRVVLPPSGVETLSSLYIRQG</sequence>
<reference evidence="2" key="1">
    <citation type="journal article" date="2022" name="bioRxiv">
        <title>Sequencing and chromosome-scale assembly of the giantPleurodeles waltlgenome.</title>
        <authorList>
            <person name="Brown T."/>
            <person name="Elewa A."/>
            <person name="Iarovenko S."/>
            <person name="Subramanian E."/>
            <person name="Araus A.J."/>
            <person name="Petzold A."/>
            <person name="Susuki M."/>
            <person name="Suzuki K.-i.T."/>
            <person name="Hayashi T."/>
            <person name="Toyoda A."/>
            <person name="Oliveira C."/>
            <person name="Osipova E."/>
            <person name="Leigh N.D."/>
            <person name="Simon A."/>
            <person name="Yun M.H."/>
        </authorList>
    </citation>
    <scope>NUCLEOTIDE SEQUENCE</scope>
    <source>
        <strain evidence="2">20211129_DDA</strain>
        <tissue evidence="2">Liver</tissue>
    </source>
</reference>
<dbReference type="Proteomes" id="UP001066276">
    <property type="component" value="Chromosome 12"/>
</dbReference>
<feature type="compositionally biased region" description="Basic and acidic residues" evidence="1">
    <location>
        <begin position="134"/>
        <end position="145"/>
    </location>
</feature>
<accession>A0AAV7KTF2</accession>
<comment type="caution">
    <text evidence="2">The sequence shown here is derived from an EMBL/GenBank/DDBJ whole genome shotgun (WGS) entry which is preliminary data.</text>
</comment>
<proteinExistence type="predicted"/>
<feature type="region of interest" description="Disordered" evidence="1">
    <location>
        <begin position="56"/>
        <end position="78"/>
    </location>
</feature>
<feature type="region of interest" description="Disordered" evidence="1">
    <location>
        <begin position="130"/>
        <end position="160"/>
    </location>
</feature>
<organism evidence="2 3">
    <name type="scientific">Pleurodeles waltl</name>
    <name type="common">Iberian ribbed newt</name>
    <dbReference type="NCBI Taxonomy" id="8319"/>
    <lineage>
        <taxon>Eukaryota</taxon>
        <taxon>Metazoa</taxon>
        <taxon>Chordata</taxon>
        <taxon>Craniata</taxon>
        <taxon>Vertebrata</taxon>
        <taxon>Euteleostomi</taxon>
        <taxon>Amphibia</taxon>
        <taxon>Batrachia</taxon>
        <taxon>Caudata</taxon>
        <taxon>Salamandroidea</taxon>
        <taxon>Salamandridae</taxon>
        <taxon>Pleurodelinae</taxon>
        <taxon>Pleurodeles</taxon>
    </lineage>
</organism>
<evidence type="ECO:0000256" key="1">
    <source>
        <dbReference type="SAM" id="MobiDB-lite"/>
    </source>
</evidence>
<dbReference type="AlphaFoldDB" id="A0AAV7KTF2"/>
<evidence type="ECO:0000313" key="2">
    <source>
        <dbReference type="EMBL" id="KAJ1082542.1"/>
    </source>
</evidence>